<evidence type="ECO:0000256" key="10">
    <source>
        <dbReference type="RuleBase" id="RU361207"/>
    </source>
</evidence>
<keyword evidence="12" id="KW-1185">Reference proteome</keyword>
<dbReference type="GO" id="GO:0004134">
    <property type="term" value="F:4-alpha-glucanotransferase activity"/>
    <property type="evidence" value="ECO:0007669"/>
    <property type="project" value="UniProtKB-EC"/>
</dbReference>
<dbReference type="NCBIfam" id="TIGR00217">
    <property type="entry name" value="malQ"/>
    <property type="match status" value="1"/>
</dbReference>
<evidence type="ECO:0000256" key="8">
    <source>
        <dbReference type="ARBA" id="ARBA00031423"/>
    </source>
</evidence>
<evidence type="ECO:0000256" key="1">
    <source>
        <dbReference type="ARBA" id="ARBA00000439"/>
    </source>
</evidence>
<organism evidence="11 12">
    <name type="scientific">Geoalkalibacter subterraneus</name>
    <dbReference type="NCBI Taxonomy" id="483547"/>
    <lineage>
        <taxon>Bacteria</taxon>
        <taxon>Pseudomonadati</taxon>
        <taxon>Thermodesulfobacteriota</taxon>
        <taxon>Desulfuromonadia</taxon>
        <taxon>Desulfuromonadales</taxon>
        <taxon>Geoalkalibacteraceae</taxon>
        <taxon>Geoalkalibacter</taxon>
    </lineage>
</organism>
<dbReference type="KEGG" id="gsb:GSUB_03915"/>
<dbReference type="EC" id="2.4.1.25" evidence="3 10"/>
<dbReference type="SUPFAM" id="SSF51445">
    <property type="entry name" value="(Trans)glycosidases"/>
    <property type="match status" value="1"/>
</dbReference>
<dbReference type="Gene3D" id="3.20.20.80">
    <property type="entry name" value="Glycosidases"/>
    <property type="match status" value="1"/>
</dbReference>
<proteinExistence type="inferred from homology"/>
<comment type="similarity">
    <text evidence="2 10">Belongs to the disproportionating enzyme family.</text>
</comment>
<dbReference type="NCBIfam" id="NF011079">
    <property type="entry name" value="PRK14508.1-2"/>
    <property type="match status" value="1"/>
</dbReference>
<keyword evidence="7 10" id="KW-0119">Carbohydrate metabolism</keyword>
<dbReference type="RefSeq" id="WP_040199281.1">
    <property type="nucleotide sequence ID" value="NZ_CP010311.1"/>
</dbReference>
<evidence type="ECO:0000256" key="5">
    <source>
        <dbReference type="ARBA" id="ARBA00022676"/>
    </source>
</evidence>
<dbReference type="GO" id="GO:0005975">
    <property type="term" value="P:carbohydrate metabolic process"/>
    <property type="evidence" value="ECO:0007669"/>
    <property type="project" value="InterPro"/>
</dbReference>
<dbReference type="STRING" id="483547.GSUB_03915"/>
<dbReference type="InterPro" id="IPR003385">
    <property type="entry name" value="Glyco_hydro_77"/>
</dbReference>
<dbReference type="NCBIfam" id="NF011080">
    <property type="entry name" value="PRK14508.1-3"/>
    <property type="match status" value="1"/>
</dbReference>
<evidence type="ECO:0000256" key="4">
    <source>
        <dbReference type="ARBA" id="ARBA00020295"/>
    </source>
</evidence>
<sequence>MKITRCNGILLHPTSLPGPHGIGSLGEEAYRFVDFLTETGQSVWQILPLNPTGYGDSPYNAFSAFAGNPLLIDLHELVGRGDLDQCDIALMEPADPHRADYGWATHHKENLLRKAAANFKANATAQRRQEFENFREHQGYWLWDYARFRALRDHFGGTSWNRWPSELRHRDPQALARWDEQLADEIFWRLYAQHIFFSQWFALKEYANNKGIRIFGDLPIFVAYDSVDVWANQKLFHLDEEGESTLVAGVPPDYFSEDGQRWGNPLYHWDRMAAQGYSWWIARFRWNLAQADIVRIDHFRGFEACWAIPADEKTAVNGEWMKGPGGGLFEALAATLGEVPIVAEDLGLITPEVEQLRDRFAFPGMKVLHFAFDGGPNNPYLPHNIERNSVAYTGTHDNDTTLGWWNSRNKKEKDAVRTYLGHGLHHMPWDLIRTAMSSVANLCIIPMQDILELDNDGRMNRPGQGSGNWDWRFSRDQLTQSRTETLKEMTMLYGRFTENDASGS</sequence>
<dbReference type="OrthoDB" id="9761577at2"/>
<evidence type="ECO:0000313" key="12">
    <source>
        <dbReference type="Proteomes" id="UP000035036"/>
    </source>
</evidence>
<keyword evidence="6 10" id="KW-0808">Transferase</keyword>
<accession>A0A0B5FEX6</accession>
<dbReference type="Proteomes" id="UP000035036">
    <property type="component" value="Chromosome"/>
</dbReference>
<gene>
    <name evidence="11" type="ORF">GSUB_03915</name>
</gene>
<dbReference type="InterPro" id="IPR017853">
    <property type="entry name" value="GH"/>
</dbReference>
<evidence type="ECO:0000313" key="11">
    <source>
        <dbReference type="EMBL" id="AJF05878.1"/>
    </source>
</evidence>
<evidence type="ECO:0000256" key="2">
    <source>
        <dbReference type="ARBA" id="ARBA00005684"/>
    </source>
</evidence>
<dbReference type="PANTHER" id="PTHR32438:SF5">
    <property type="entry name" value="4-ALPHA-GLUCANOTRANSFERASE DPE1, CHLOROPLASTIC_AMYLOPLASTIC"/>
    <property type="match status" value="1"/>
</dbReference>
<dbReference type="Pfam" id="PF02446">
    <property type="entry name" value="Glyco_hydro_77"/>
    <property type="match status" value="1"/>
</dbReference>
<dbReference type="PANTHER" id="PTHR32438">
    <property type="entry name" value="4-ALPHA-GLUCANOTRANSFERASE DPE1, CHLOROPLASTIC/AMYLOPLASTIC"/>
    <property type="match status" value="1"/>
</dbReference>
<protein>
    <recommendedName>
        <fullName evidence="4 10">4-alpha-glucanotransferase</fullName>
        <ecNumber evidence="3 10">2.4.1.25</ecNumber>
    </recommendedName>
    <alternativeName>
        <fullName evidence="8 10">Amylomaltase</fullName>
    </alternativeName>
    <alternativeName>
        <fullName evidence="9 10">Disproportionating enzyme</fullName>
    </alternativeName>
</protein>
<keyword evidence="5 10" id="KW-0328">Glycosyltransferase</keyword>
<evidence type="ECO:0000256" key="6">
    <source>
        <dbReference type="ARBA" id="ARBA00022679"/>
    </source>
</evidence>
<evidence type="ECO:0000256" key="9">
    <source>
        <dbReference type="ARBA" id="ARBA00031501"/>
    </source>
</evidence>
<dbReference type="HOGENOM" id="CLU_014132_1_0_7"/>
<evidence type="ECO:0000256" key="7">
    <source>
        <dbReference type="ARBA" id="ARBA00023277"/>
    </source>
</evidence>
<dbReference type="EMBL" id="CP010311">
    <property type="protein sequence ID" value="AJF05878.1"/>
    <property type="molecule type" value="Genomic_DNA"/>
</dbReference>
<comment type="catalytic activity">
    <reaction evidence="1 10">
        <text>Transfers a segment of a (1-&gt;4)-alpha-D-glucan to a new position in an acceptor, which may be glucose or a (1-&gt;4)-alpha-D-glucan.</text>
        <dbReference type="EC" id="2.4.1.25"/>
    </reaction>
</comment>
<dbReference type="AlphaFoldDB" id="A0A0B5FEX6"/>
<reference evidence="11 12" key="1">
    <citation type="journal article" date="2015" name="Genome Announc.">
        <title>Genomes of Geoalkalibacter ferrihydriticus Z-0531T and Geoalkalibacter subterraneus Red1T, Two Haloalkaliphilic Metal-Reducing Deltaproteobacteria.</title>
        <authorList>
            <person name="Badalamenti J.P."/>
            <person name="Krajmalnik-Brown R."/>
            <person name="Torres C.I."/>
            <person name="Bond D.R."/>
        </authorList>
    </citation>
    <scope>NUCLEOTIDE SEQUENCE [LARGE SCALE GENOMIC DNA]</scope>
    <source>
        <strain evidence="11 12">Red1</strain>
    </source>
</reference>
<evidence type="ECO:0000256" key="3">
    <source>
        <dbReference type="ARBA" id="ARBA00012560"/>
    </source>
</evidence>
<name>A0A0B5FEX6_9BACT</name>